<proteinExistence type="predicted"/>
<name>A0AAV7ILT2_COTGL</name>
<sequence length="213" mass="23876">NQQPLHEKNVHQSQVTHPPVKRARFSGVSSNVDLQDPQPSTSTVKSAHELIADEESVPSPTRIVEDIDGLDFDIPFEPIPQKNPNFRLRAEASKQALKKSKEFTKETREVLSELKNEKISNAFNLMSPAVIFENCTINSINIYTKNNDDLSIGIIWLSSSSAMGMPITPLVVIVLTLYWPLSLNLLSDCALMSWTTFCTNQFHEPALFDIPAR</sequence>
<evidence type="ECO:0000313" key="4">
    <source>
        <dbReference type="Proteomes" id="UP000826195"/>
    </source>
</evidence>
<feature type="compositionally biased region" description="Basic and acidic residues" evidence="1">
    <location>
        <begin position="1"/>
        <end position="10"/>
    </location>
</feature>
<gene>
    <name evidence="3" type="ORF">KQX54_007179</name>
</gene>
<feature type="transmembrane region" description="Helical" evidence="2">
    <location>
        <begin position="154"/>
        <end position="179"/>
    </location>
</feature>
<protein>
    <submittedName>
        <fullName evidence="3">Uncharacterized protein</fullName>
    </submittedName>
</protein>
<evidence type="ECO:0000256" key="1">
    <source>
        <dbReference type="SAM" id="MobiDB-lite"/>
    </source>
</evidence>
<feature type="region of interest" description="Disordered" evidence="1">
    <location>
        <begin position="1"/>
        <end position="21"/>
    </location>
</feature>
<evidence type="ECO:0000256" key="2">
    <source>
        <dbReference type="SAM" id="Phobius"/>
    </source>
</evidence>
<dbReference type="Proteomes" id="UP000826195">
    <property type="component" value="Unassembled WGS sequence"/>
</dbReference>
<reference evidence="3 4" key="1">
    <citation type="journal article" date="2021" name="J. Hered.">
        <title>A chromosome-level genome assembly of the parasitoid wasp, Cotesia glomerata (Hymenoptera: Braconidae).</title>
        <authorList>
            <person name="Pinto B.J."/>
            <person name="Weis J.J."/>
            <person name="Gamble T."/>
            <person name="Ode P.J."/>
            <person name="Paul R."/>
            <person name="Zaspel J.M."/>
        </authorList>
    </citation>
    <scope>NUCLEOTIDE SEQUENCE [LARGE SCALE GENOMIC DNA]</scope>
    <source>
        <strain evidence="3">CgM1</strain>
    </source>
</reference>
<feature type="non-terminal residue" evidence="3">
    <location>
        <position position="1"/>
    </location>
</feature>
<organism evidence="3 4">
    <name type="scientific">Cotesia glomerata</name>
    <name type="common">Lepidopteran parasitic wasp</name>
    <name type="synonym">Apanteles glomeratus</name>
    <dbReference type="NCBI Taxonomy" id="32391"/>
    <lineage>
        <taxon>Eukaryota</taxon>
        <taxon>Metazoa</taxon>
        <taxon>Ecdysozoa</taxon>
        <taxon>Arthropoda</taxon>
        <taxon>Hexapoda</taxon>
        <taxon>Insecta</taxon>
        <taxon>Pterygota</taxon>
        <taxon>Neoptera</taxon>
        <taxon>Endopterygota</taxon>
        <taxon>Hymenoptera</taxon>
        <taxon>Apocrita</taxon>
        <taxon>Ichneumonoidea</taxon>
        <taxon>Braconidae</taxon>
        <taxon>Microgastrinae</taxon>
        <taxon>Cotesia</taxon>
    </lineage>
</organism>
<accession>A0AAV7ILT2</accession>
<comment type="caution">
    <text evidence="3">The sequence shown here is derived from an EMBL/GenBank/DDBJ whole genome shotgun (WGS) entry which is preliminary data.</text>
</comment>
<keyword evidence="2" id="KW-0812">Transmembrane</keyword>
<keyword evidence="2" id="KW-0472">Membrane</keyword>
<keyword evidence="2" id="KW-1133">Transmembrane helix</keyword>
<dbReference type="EMBL" id="JAHXZJ010001492">
    <property type="protein sequence ID" value="KAH0552207.1"/>
    <property type="molecule type" value="Genomic_DNA"/>
</dbReference>
<evidence type="ECO:0000313" key="3">
    <source>
        <dbReference type="EMBL" id="KAH0552207.1"/>
    </source>
</evidence>
<keyword evidence="4" id="KW-1185">Reference proteome</keyword>
<dbReference type="AlphaFoldDB" id="A0AAV7ILT2"/>